<comment type="subcellular location">
    <subcellularLocation>
        <location evidence="1">Encapsulin nanocompartment</location>
    </subcellularLocation>
</comment>
<dbReference type="PANTHER" id="PTHR37165">
    <property type="entry name" value="PEPTIDASE U56 FAMILY"/>
    <property type="match status" value="1"/>
</dbReference>
<dbReference type="GO" id="GO:0046872">
    <property type="term" value="F:metal ion binding"/>
    <property type="evidence" value="ECO:0007669"/>
    <property type="project" value="InterPro"/>
</dbReference>
<keyword evidence="5" id="KW-1185">Reference proteome</keyword>
<dbReference type="AlphaFoldDB" id="H8I8C5"/>
<dbReference type="STRING" id="1041930.Mtc_0207"/>
<dbReference type="Pfam" id="PF02915">
    <property type="entry name" value="Rubrerythrin"/>
    <property type="match status" value="1"/>
</dbReference>
<dbReference type="GeneID" id="11970968"/>
<dbReference type="GO" id="GO:0140737">
    <property type="term" value="C:encapsulin nanocompartment"/>
    <property type="evidence" value="ECO:0007669"/>
    <property type="project" value="UniProtKB-SubCell"/>
</dbReference>
<gene>
    <name evidence="4" type="primary">rbr-1</name>
    <name evidence="4" type="ordered locus">Mtc_0207</name>
</gene>
<feature type="domain" description="Rubrerythrin diiron-binding" evidence="3">
    <location>
        <begin position="30"/>
        <end position="91"/>
    </location>
</feature>
<evidence type="ECO:0000313" key="5">
    <source>
        <dbReference type="Proteomes" id="UP000005233"/>
    </source>
</evidence>
<organism evidence="4 5">
    <name type="scientific">Methanocella conradii (strain DSM 24694 / JCM 17849 / CGMCC 1.5162 / HZ254)</name>
    <dbReference type="NCBI Taxonomy" id="1041930"/>
    <lineage>
        <taxon>Archaea</taxon>
        <taxon>Methanobacteriati</taxon>
        <taxon>Methanobacteriota</taxon>
        <taxon>Stenosarchaea group</taxon>
        <taxon>Methanomicrobia</taxon>
        <taxon>Methanocellales</taxon>
        <taxon>Methanocellaceae</taxon>
        <taxon>Methanocella</taxon>
    </lineage>
</organism>
<dbReference type="EMBL" id="CP003243">
    <property type="protein sequence ID" value="AFC98978.1"/>
    <property type="molecule type" value="Genomic_DNA"/>
</dbReference>
<evidence type="ECO:0000259" key="3">
    <source>
        <dbReference type="Pfam" id="PF02915"/>
    </source>
</evidence>
<evidence type="ECO:0000256" key="2">
    <source>
        <dbReference type="ARBA" id="ARBA00033787"/>
    </source>
</evidence>
<dbReference type="RefSeq" id="WP_014404817.1">
    <property type="nucleotide sequence ID" value="NC_017034.1"/>
</dbReference>
<evidence type="ECO:0000256" key="1">
    <source>
        <dbReference type="ARBA" id="ARBA00033738"/>
    </source>
</evidence>
<name>H8I8C5_METCZ</name>
<protein>
    <submittedName>
        <fullName evidence="4">Rubrerythrin</fullName>
    </submittedName>
</protein>
<sequence>MPEFANPFAGMNAPRKLTKEELIRAIRFDVAAEYEAAQLYTQLADSTDDKLAQAVLRDVAEEEVVHAGEFLRLLKHLAPDEEKSYKKGYREVEEMMGKLEKK</sequence>
<dbReference type="GO" id="GO:0016491">
    <property type="term" value="F:oxidoreductase activity"/>
    <property type="evidence" value="ECO:0007669"/>
    <property type="project" value="InterPro"/>
</dbReference>
<evidence type="ECO:0000313" key="4">
    <source>
        <dbReference type="EMBL" id="AFC98978.1"/>
    </source>
</evidence>
<dbReference type="OrthoDB" id="60579at2157"/>
<reference evidence="4 5" key="1">
    <citation type="journal article" date="2012" name="J. Bacteriol.">
        <title>Complete genome sequence of a thermophilic methanogen, Methanocella conradii HZ254, isolated from Chinese rice field soil.</title>
        <authorList>
            <person name="Lu Z."/>
            <person name="Lu Y."/>
        </authorList>
    </citation>
    <scope>NUCLEOTIDE SEQUENCE [LARGE SCALE GENOMIC DNA]</scope>
    <source>
        <strain evidence="5">DSM 24694 / JCM 17849 / CGMCC 1.5162 / HZ254</strain>
    </source>
</reference>
<keyword evidence="2" id="KW-1284">Encapsulin nanocompartment</keyword>
<dbReference type="eggNOG" id="arCOG03349">
    <property type="taxonomic scope" value="Archaea"/>
</dbReference>
<dbReference type="InterPro" id="IPR003251">
    <property type="entry name" value="Rr_diiron-bd_dom"/>
</dbReference>
<dbReference type="KEGG" id="mez:Mtc_0207"/>
<dbReference type="InterPro" id="IPR009078">
    <property type="entry name" value="Ferritin-like_SF"/>
</dbReference>
<dbReference type="Proteomes" id="UP000005233">
    <property type="component" value="Chromosome"/>
</dbReference>
<dbReference type="Gene3D" id="6.10.140.1960">
    <property type="match status" value="1"/>
</dbReference>
<dbReference type="PANTHER" id="PTHR37165:SF1">
    <property type="entry name" value="TYPE 1 ENCAPSULIN SHELL PROTEIN"/>
    <property type="match status" value="1"/>
</dbReference>
<dbReference type="InterPro" id="IPR051429">
    <property type="entry name" value="Encapsulin_nc"/>
</dbReference>
<accession>H8I8C5</accession>
<proteinExistence type="predicted"/>
<dbReference type="SUPFAM" id="SSF47240">
    <property type="entry name" value="Ferritin-like"/>
    <property type="match status" value="1"/>
</dbReference>
<dbReference type="HOGENOM" id="CLU_141525_0_0_2"/>